<sequence>MAERNDDRQIDKRPQDARQGEKGRPMLLVLTIGIVGLVIAYALVGWINSDNDTVSLSVIDEKAQSTPQPAPADQTSDQTTGTAGGKRDE</sequence>
<feature type="region of interest" description="Disordered" evidence="1">
    <location>
        <begin position="1"/>
        <end position="23"/>
    </location>
</feature>
<dbReference type="RefSeq" id="WP_107991745.1">
    <property type="nucleotide sequence ID" value="NZ_QAYG01000012.1"/>
</dbReference>
<dbReference type="Proteomes" id="UP000244081">
    <property type="component" value="Unassembled WGS sequence"/>
</dbReference>
<comment type="caution">
    <text evidence="3">The sequence shown here is derived from an EMBL/GenBank/DDBJ whole genome shotgun (WGS) entry which is preliminary data.</text>
</comment>
<keyword evidence="2" id="KW-0812">Transmembrane</keyword>
<feature type="transmembrane region" description="Helical" evidence="2">
    <location>
        <begin position="27"/>
        <end position="47"/>
    </location>
</feature>
<feature type="region of interest" description="Disordered" evidence="1">
    <location>
        <begin position="59"/>
        <end position="89"/>
    </location>
</feature>
<evidence type="ECO:0000256" key="1">
    <source>
        <dbReference type="SAM" id="MobiDB-lite"/>
    </source>
</evidence>
<evidence type="ECO:0000313" key="3">
    <source>
        <dbReference type="EMBL" id="PTW55711.1"/>
    </source>
</evidence>
<evidence type="ECO:0000256" key="2">
    <source>
        <dbReference type="SAM" id="Phobius"/>
    </source>
</evidence>
<dbReference type="EMBL" id="QAYG01000012">
    <property type="protein sequence ID" value="PTW55711.1"/>
    <property type="molecule type" value="Genomic_DNA"/>
</dbReference>
<evidence type="ECO:0000313" key="4">
    <source>
        <dbReference type="Proteomes" id="UP000244081"/>
    </source>
</evidence>
<accession>A0A2T5UW81</accession>
<organism evidence="3 4">
    <name type="scientific">Breoghania corrubedonensis</name>
    <dbReference type="NCBI Taxonomy" id="665038"/>
    <lineage>
        <taxon>Bacteria</taxon>
        <taxon>Pseudomonadati</taxon>
        <taxon>Pseudomonadota</taxon>
        <taxon>Alphaproteobacteria</taxon>
        <taxon>Hyphomicrobiales</taxon>
        <taxon>Stappiaceae</taxon>
        <taxon>Breoghania</taxon>
    </lineage>
</organism>
<gene>
    <name evidence="3" type="ORF">C8N35_11236</name>
</gene>
<keyword evidence="2" id="KW-1133">Transmembrane helix</keyword>
<protein>
    <submittedName>
        <fullName evidence="3">Uncharacterized protein</fullName>
    </submittedName>
</protein>
<proteinExistence type="predicted"/>
<dbReference type="AlphaFoldDB" id="A0A2T5UW81"/>
<keyword evidence="2" id="KW-0472">Membrane</keyword>
<keyword evidence="4" id="KW-1185">Reference proteome</keyword>
<reference evidence="3 4" key="1">
    <citation type="submission" date="2018-04" db="EMBL/GenBank/DDBJ databases">
        <title>Genomic Encyclopedia of Archaeal and Bacterial Type Strains, Phase II (KMG-II): from individual species to whole genera.</title>
        <authorList>
            <person name="Goeker M."/>
        </authorList>
    </citation>
    <scope>NUCLEOTIDE SEQUENCE [LARGE SCALE GENOMIC DNA]</scope>
    <source>
        <strain evidence="3 4">DSM 23382</strain>
    </source>
</reference>
<name>A0A2T5UW81_9HYPH</name>